<protein>
    <submittedName>
        <fullName evidence="1">Uncharacterized protein</fullName>
    </submittedName>
</protein>
<dbReference type="Proteomes" id="UP001432216">
    <property type="component" value="Chromosome 9"/>
</dbReference>
<evidence type="ECO:0000313" key="1">
    <source>
        <dbReference type="EMBL" id="WVO23792.1"/>
    </source>
</evidence>
<reference evidence="1 2" key="1">
    <citation type="submission" date="2024-01" db="EMBL/GenBank/DDBJ databases">
        <title>Comparative genomics of Cryptococcus and Kwoniella reveals pathogenesis evolution and contrasting modes of karyotype evolution via chromosome fusion or intercentromeric recombination.</title>
        <authorList>
            <person name="Coelho M.A."/>
            <person name="David-Palma M."/>
            <person name="Shea T."/>
            <person name="Bowers K."/>
            <person name="McGinley-Smith S."/>
            <person name="Mohammad A.W."/>
            <person name="Gnirke A."/>
            <person name="Yurkov A.M."/>
            <person name="Nowrousian M."/>
            <person name="Sun S."/>
            <person name="Cuomo C.A."/>
            <person name="Heitman J."/>
        </authorList>
    </citation>
    <scope>NUCLEOTIDE SEQUENCE [LARGE SCALE GENOMIC DNA]</scope>
    <source>
        <strain evidence="1 2">7685027</strain>
    </source>
</reference>
<dbReference type="GeneID" id="89991919"/>
<dbReference type="EMBL" id="CP143814">
    <property type="protein sequence ID" value="WVO23792.1"/>
    <property type="molecule type" value="Genomic_DNA"/>
</dbReference>
<accession>A0ABZ2B2F8</accession>
<organism evidence="1 2">
    <name type="scientific">Cryptococcus decagattii</name>
    <dbReference type="NCBI Taxonomy" id="1859122"/>
    <lineage>
        <taxon>Eukaryota</taxon>
        <taxon>Fungi</taxon>
        <taxon>Dikarya</taxon>
        <taxon>Basidiomycota</taxon>
        <taxon>Agaricomycotina</taxon>
        <taxon>Tremellomycetes</taxon>
        <taxon>Tremellales</taxon>
        <taxon>Cryptococcaceae</taxon>
        <taxon>Cryptococcus</taxon>
        <taxon>Cryptococcus gattii species complex</taxon>
    </lineage>
</organism>
<sequence>MTSSITHTHYIAQLSTKASPVDKPHLELSAVKFKVAAIFRSNWGASPDETPVTAKVTSSGALAHKTKQPSSFVINSEETQFPCFSHSTVGRSVLTPY</sequence>
<gene>
    <name evidence="1" type="ORF">IAS62_005149</name>
</gene>
<name>A0ABZ2B2F8_9TREE</name>
<dbReference type="RefSeq" id="XP_064723031.1">
    <property type="nucleotide sequence ID" value="XM_064866959.1"/>
</dbReference>
<evidence type="ECO:0000313" key="2">
    <source>
        <dbReference type="Proteomes" id="UP001432216"/>
    </source>
</evidence>
<proteinExistence type="predicted"/>
<keyword evidence="2" id="KW-1185">Reference proteome</keyword>